<keyword evidence="2" id="KW-0677">Repeat</keyword>
<keyword evidence="3" id="KW-0862">Zinc</keyword>
<evidence type="ECO:0000256" key="1">
    <source>
        <dbReference type="ARBA" id="ARBA00022723"/>
    </source>
</evidence>
<sequence>MHPLILTALQAPATMNCAACLGPVDQFRLVYTCAVNGRFFLHVDCAKPALTTGRGHLLINFEGHPHPLTFFDKTHSPALCKICGEAVRNCFFRCVACYFDMHLYCHPSAPNTITHKSHLHPLTLTTSPLDFELLSPQYLEPYDPWYDDDFYCDVCEQKRDVFESAYYCAEFKFIAEVRCVISELLPSLIASEDHRTKDKQVITSTYEDNSALEAFIAVLDKNIASLKAKKKPLELKFEKLRNQLSQIEWNIVELERDRFLWNNYQLCHNLKEKENPTEEASTSQVPQ</sequence>
<comment type="caution">
    <text evidence="6">The sequence shown here is derived from an EMBL/GenBank/DDBJ whole genome shotgun (WGS) entry which is preliminary data.</text>
</comment>
<feature type="domain" description="Phorbol-ester/DAG-type" evidence="5">
    <location>
        <begin position="63"/>
        <end position="113"/>
    </location>
</feature>
<dbReference type="SUPFAM" id="SSF57889">
    <property type="entry name" value="Cysteine-rich domain"/>
    <property type="match status" value="1"/>
</dbReference>
<dbReference type="PROSITE" id="PS50081">
    <property type="entry name" value="ZF_DAG_PE_2"/>
    <property type="match status" value="1"/>
</dbReference>
<evidence type="ECO:0000313" key="6">
    <source>
        <dbReference type="EMBL" id="OMO78991.1"/>
    </source>
</evidence>
<dbReference type="AlphaFoldDB" id="A0A1R3I8Z9"/>
<keyword evidence="1" id="KW-0479">Metal-binding</keyword>
<dbReference type="GO" id="GO:0046872">
    <property type="term" value="F:metal ion binding"/>
    <property type="evidence" value="ECO:0007669"/>
    <property type="project" value="UniProtKB-KW"/>
</dbReference>
<dbReference type="EMBL" id="AWUE01018676">
    <property type="protein sequence ID" value="OMO78991.1"/>
    <property type="molecule type" value="Genomic_DNA"/>
</dbReference>
<dbReference type="InterPro" id="IPR004146">
    <property type="entry name" value="DC1"/>
</dbReference>
<dbReference type="InterPro" id="IPR046349">
    <property type="entry name" value="C1-like_sf"/>
</dbReference>
<evidence type="ECO:0000313" key="7">
    <source>
        <dbReference type="Proteomes" id="UP000187203"/>
    </source>
</evidence>
<name>A0A1R3I8Z9_9ROSI</name>
<dbReference type="PANTHER" id="PTHR46288:SF82">
    <property type="entry name" value="CYSTEINE_HISTIDINE-RICH C1 DOMAIN FAMILY PROTEIN"/>
    <property type="match status" value="1"/>
</dbReference>
<dbReference type="Pfam" id="PF03107">
    <property type="entry name" value="C1_2"/>
    <property type="match status" value="2"/>
</dbReference>
<dbReference type="Proteomes" id="UP000187203">
    <property type="component" value="Unassembled WGS sequence"/>
</dbReference>
<reference evidence="7" key="1">
    <citation type="submission" date="2013-09" db="EMBL/GenBank/DDBJ databases">
        <title>Corchorus olitorius genome sequencing.</title>
        <authorList>
            <person name="Alam M."/>
            <person name="Haque M.S."/>
            <person name="Islam M.S."/>
            <person name="Emdad E.M."/>
            <person name="Islam M.M."/>
            <person name="Ahmed B."/>
            <person name="Halim A."/>
            <person name="Hossen Q.M.M."/>
            <person name="Hossain M.Z."/>
            <person name="Ahmed R."/>
            <person name="Khan M.M."/>
            <person name="Islam R."/>
            <person name="Rashid M.M."/>
            <person name="Khan S.A."/>
            <person name="Rahman M.S."/>
            <person name="Alam M."/>
            <person name="Yahiya A.S."/>
            <person name="Khan M.S."/>
            <person name="Azam M.S."/>
            <person name="Haque T."/>
            <person name="Lashkar M.Z.H."/>
            <person name="Akhand A.I."/>
            <person name="Morshed G."/>
            <person name="Roy S."/>
            <person name="Uddin K.S."/>
            <person name="Rabeya T."/>
            <person name="Hossain A.S."/>
            <person name="Chowdhury A."/>
            <person name="Snigdha A.R."/>
            <person name="Mortoza M.S."/>
            <person name="Matin S.A."/>
            <person name="Hoque S.M.E."/>
            <person name="Islam M.K."/>
            <person name="Roy D.K."/>
            <person name="Haider R."/>
            <person name="Moosa M.M."/>
            <person name="Elias S.M."/>
            <person name="Hasan A.M."/>
            <person name="Jahan S."/>
            <person name="Shafiuddin M."/>
            <person name="Mahmood N."/>
            <person name="Shommy N.S."/>
        </authorList>
    </citation>
    <scope>NUCLEOTIDE SEQUENCE [LARGE SCALE GENOMIC DNA]</scope>
    <source>
        <strain evidence="7">cv. O-4</strain>
    </source>
</reference>
<protein>
    <recommendedName>
        <fullName evidence="5">Phorbol-ester/DAG-type domain-containing protein</fullName>
    </recommendedName>
</protein>
<evidence type="ECO:0000256" key="4">
    <source>
        <dbReference type="SAM" id="Coils"/>
    </source>
</evidence>
<evidence type="ECO:0000256" key="3">
    <source>
        <dbReference type="ARBA" id="ARBA00022833"/>
    </source>
</evidence>
<dbReference type="OrthoDB" id="1730876at2759"/>
<evidence type="ECO:0000259" key="5">
    <source>
        <dbReference type="PROSITE" id="PS50081"/>
    </source>
</evidence>
<organism evidence="6 7">
    <name type="scientific">Corchorus olitorius</name>
    <dbReference type="NCBI Taxonomy" id="93759"/>
    <lineage>
        <taxon>Eukaryota</taxon>
        <taxon>Viridiplantae</taxon>
        <taxon>Streptophyta</taxon>
        <taxon>Embryophyta</taxon>
        <taxon>Tracheophyta</taxon>
        <taxon>Spermatophyta</taxon>
        <taxon>Magnoliopsida</taxon>
        <taxon>eudicotyledons</taxon>
        <taxon>Gunneridae</taxon>
        <taxon>Pentapetalae</taxon>
        <taxon>rosids</taxon>
        <taxon>malvids</taxon>
        <taxon>Malvales</taxon>
        <taxon>Malvaceae</taxon>
        <taxon>Grewioideae</taxon>
        <taxon>Apeibeae</taxon>
        <taxon>Corchorus</taxon>
    </lineage>
</organism>
<dbReference type="PANTHER" id="PTHR46288">
    <property type="entry name" value="PHORBOL-ESTER/DAG-TYPE DOMAIN-CONTAINING PROTEIN"/>
    <property type="match status" value="1"/>
</dbReference>
<gene>
    <name evidence="6" type="ORF">COLO4_24601</name>
</gene>
<keyword evidence="4" id="KW-0175">Coiled coil</keyword>
<keyword evidence="7" id="KW-1185">Reference proteome</keyword>
<proteinExistence type="predicted"/>
<dbReference type="InterPro" id="IPR002219">
    <property type="entry name" value="PKC_DAG/PE"/>
</dbReference>
<feature type="coiled-coil region" evidence="4">
    <location>
        <begin position="223"/>
        <end position="257"/>
    </location>
</feature>
<accession>A0A1R3I8Z9</accession>
<evidence type="ECO:0000256" key="2">
    <source>
        <dbReference type="ARBA" id="ARBA00022737"/>
    </source>
</evidence>